<dbReference type="AlphaFoldDB" id="A0ABD5NLT8"/>
<dbReference type="Proteomes" id="UP001595846">
    <property type="component" value="Unassembled WGS sequence"/>
</dbReference>
<evidence type="ECO:0000313" key="2">
    <source>
        <dbReference type="Proteomes" id="UP001595846"/>
    </source>
</evidence>
<reference evidence="1 2" key="1">
    <citation type="journal article" date="2019" name="Int. J. Syst. Evol. Microbiol.">
        <title>The Global Catalogue of Microorganisms (GCM) 10K type strain sequencing project: providing services to taxonomists for standard genome sequencing and annotation.</title>
        <authorList>
            <consortium name="The Broad Institute Genomics Platform"/>
            <consortium name="The Broad Institute Genome Sequencing Center for Infectious Disease"/>
            <person name="Wu L."/>
            <person name="Ma J."/>
        </authorList>
    </citation>
    <scope>NUCLEOTIDE SEQUENCE [LARGE SCALE GENOMIC DNA]</scope>
    <source>
        <strain evidence="1 2">IBRC-M 10256</strain>
    </source>
</reference>
<comment type="caution">
    <text evidence="1">The sequence shown here is derived from an EMBL/GenBank/DDBJ whole genome shotgun (WGS) entry which is preliminary data.</text>
</comment>
<gene>
    <name evidence="1" type="ORF">ACFOUR_04520</name>
</gene>
<dbReference type="EMBL" id="JBHSAQ010000002">
    <property type="protein sequence ID" value="MFC3957638.1"/>
    <property type="molecule type" value="Genomic_DNA"/>
</dbReference>
<dbReference type="InterPro" id="IPR017850">
    <property type="entry name" value="Alkaline_phosphatase_core_sf"/>
</dbReference>
<name>A0ABD5NLT8_9EURY</name>
<organism evidence="1 2">
    <name type="scientific">Halovivax cerinus</name>
    <dbReference type="NCBI Taxonomy" id="1487865"/>
    <lineage>
        <taxon>Archaea</taxon>
        <taxon>Methanobacteriati</taxon>
        <taxon>Methanobacteriota</taxon>
        <taxon>Stenosarchaea group</taxon>
        <taxon>Halobacteria</taxon>
        <taxon>Halobacteriales</taxon>
        <taxon>Natrialbaceae</taxon>
        <taxon>Halovivax</taxon>
    </lineage>
</organism>
<evidence type="ECO:0000313" key="1">
    <source>
        <dbReference type="EMBL" id="MFC3957638.1"/>
    </source>
</evidence>
<accession>A0ABD5NLT8</accession>
<protein>
    <recommendedName>
        <fullName evidence="3">PglZ domain-containing protein</fullName>
    </recommendedName>
</protein>
<sequence length="369" mass="42342">MATFDTIAERARDTPIISVLPPLASFYLNEFAIYRSQQEFHRDLYDPDFLFEQDVILDADDRHPDYPRIDCTADPITPVLDEVVEWDNREHHDRIRQGLLRQSNLKEYILNTVSTESLVVLVIVDGLSYDSVRSLDFDVQPVIVDGITTTEPGFRRIIYGGDKMSVYAALTDKEFYNTYGFTYWKRGQEDLSTELHSAMGKSVYRINDFDQGLTQLQEDQPLHEKTYVQITRMGFDQDSHNRKEKPNHDAVRDSLATDLNELADVAAGITDDFRIFVTADHGILWRDHLPDDPPVVCEDWKDHARFVEGDKDLAHGMTEQDADRDTATGLAYPYLTRELKNTEWGVHGGFSYHESVVPLIEISNNSDSK</sequence>
<dbReference type="GeneID" id="73903007"/>
<proteinExistence type="predicted"/>
<evidence type="ECO:0008006" key="3">
    <source>
        <dbReference type="Google" id="ProtNLM"/>
    </source>
</evidence>
<dbReference type="RefSeq" id="WP_256533864.1">
    <property type="nucleotide sequence ID" value="NZ_CP101824.1"/>
</dbReference>
<keyword evidence="2" id="KW-1185">Reference proteome</keyword>
<dbReference type="SUPFAM" id="SSF53649">
    <property type="entry name" value="Alkaline phosphatase-like"/>
    <property type="match status" value="1"/>
</dbReference>